<dbReference type="GO" id="GO:0005634">
    <property type="term" value="C:nucleus"/>
    <property type="evidence" value="ECO:0007669"/>
    <property type="project" value="UniProtKB-UniRule"/>
</dbReference>
<sequence>MINCFRSDTLYVIMVRHPVAWKKSTSKTPYGELFLTLLCREFNTPPSQTIVFVDLKYDRLKKVWRLDRTSKPRRLPTFQIQFKSLYHAWAYWMNGYLGWESVAAQTNCYEPGSNEPENCLGGENSIPSNRRNMILVRQEDYSYDPQKVLAEIFQFATRGAIDAKKDKHLFVLSEERTKATNYAEEMEGKPLLQPTYNFRDVPTAARGFAGSTISEVRERQHFVDSIAELTLLCSEASRRRKNQSGDSSEKKKISSKPLSIEYIFDRIDTDDPMWGFMVRTDTPMSATGRPSSLKASPQWRRGMLQGFISVTTFTTWKSSFRFDSLHEEAYSWDDVHLDRDMKSGIRKFDEDGSLAAELENTVHGGDPYVEGVVYPRIAEVSLLGGLGCGKLVIERLECLKATSSQNYDYVVLQATENSIPFYESMGFTRVGCIQGKAPSATGYASSPVKKYVVQKEWEKPVDIAKQFGVDVLDVEFLNIPVWGPTFKKNVWLKKGTQVFIPLTNEKDANTAKNAPIKWYTAKEDETPRGIAMKHKLKYADFIAANQRRYPELVGNSRLKEGTRIQISRFDIDDSDYMPYPHWTFPDDELDEESNEPSYMMALKLNRKFGKAADDTPVEESLEVEIEPYSPESCGVKDVLVEPKVSQIHTNNQKSVVVKEPKKPKRPQTAFLLFSNHVRTTRKSKFAGKSFSDSNKLISEMWRNASQKEKAPFYEQFEESKPTYNEALQRYEQEMKSFRLKNPQSYGLGAGVDTSLLEQVVRLKSTDGIPGYASKYEYFYVLTFIPDLMWVHLIPMRKVGVFDEKHPTCAGRPIWMIVSEEEGKEFDTSSAICKVVSSRTLKNSADADEEQWDICDDKPPLAPIFAPRKSTQNLKPTATKPELSAAKTPKAGKRGTTSQTPAPSKQQKKTPSTASSKKKPQSPAATTPKTSAKTDRKRKRSPTKTPKASPARWPQRSTKTAQSTKSLFATKVKAGTCAVKVRLSGQVYNTLQSLEDVELNARSVVNPSSIKANKSGACSLKVRAAGEIVDPLVEEKVRVKASPTAPLHKSERKLAPIFMKKYTRSVAKASSSPNSPRRDSRDRSPLRSPRNKKVNTPRRSPRVQRNINTPETQDALSVVVSDDGSSQEAYMARRKRVRTQ</sequence>
<keyword evidence="7" id="KW-1185">Reference proteome</keyword>
<dbReference type="Pfam" id="PF00505">
    <property type="entry name" value="HMG_box"/>
    <property type="match status" value="1"/>
</dbReference>
<dbReference type="InterPro" id="IPR050342">
    <property type="entry name" value="HMGB"/>
</dbReference>
<dbReference type="GO" id="GO:0003677">
    <property type="term" value="F:DNA binding"/>
    <property type="evidence" value="ECO:0007669"/>
    <property type="project" value="UniProtKB-UniRule"/>
</dbReference>
<dbReference type="SMART" id="SM00398">
    <property type="entry name" value="HMG"/>
    <property type="match status" value="1"/>
</dbReference>
<evidence type="ECO:0000313" key="7">
    <source>
        <dbReference type="Proteomes" id="UP001530400"/>
    </source>
</evidence>
<keyword evidence="2" id="KW-0539">Nucleus</keyword>
<dbReference type="PANTHER" id="PTHR48112:SF15">
    <property type="entry name" value="HMG BOX DOMAIN-CONTAINING PROTEIN"/>
    <property type="match status" value="1"/>
</dbReference>
<name>A0ABD3NYL3_9STRA</name>
<evidence type="ECO:0000256" key="3">
    <source>
        <dbReference type="SAM" id="MobiDB-lite"/>
    </source>
</evidence>
<feature type="domain" description="LysM" evidence="5">
    <location>
        <begin position="517"/>
        <end position="566"/>
    </location>
</feature>
<comment type="caution">
    <text evidence="6">The sequence shown here is derived from an EMBL/GenBank/DDBJ whole genome shotgun (WGS) entry which is preliminary data.</text>
</comment>
<evidence type="ECO:0000259" key="5">
    <source>
        <dbReference type="PROSITE" id="PS51782"/>
    </source>
</evidence>
<feature type="compositionally biased region" description="Polar residues" evidence="3">
    <location>
        <begin position="1102"/>
        <end position="1114"/>
    </location>
</feature>
<evidence type="ECO:0000256" key="1">
    <source>
        <dbReference type="ARBA" id="ARBA00023125"/>
    </source>
</evidence>
<dbReference type="SUPFAM" id="SSF55729">
    <property type="entry name" value="Acyl-CoA N-acyltransferases (Nat)"/>
    <property type="match status" value="1"/>
</dbReference>
<dbReference type="EMBL" id="JALLPJ020000900">
    <property type="protein sequence ID" value="KAL3780241.1"/>
    <property type="molecule type" value="Genomic_DNA"/>
</dbReference>
<organism evidence="6 7">
    <name type="scientific">Cyclotella atomus</name>
    <dbReference type="NCBI Taxonomy" id="382360"/>
    <lineage>
        <taxon>Eukaryota</taxon>
        <taxon>Sar</taxon>
        <taxon>Stramenopiles</taxon>
        <taxon>Ochrophyta</taxon>
        <taxon>Bacillariophyta</taxon>
        <taxon>Coscinodiscophyceae</taxon>
        <taxon>Thalassiosirophycidae</taxon>
        <taxon>Stephanodiscales</taxon>
        <taxon>Stephanodiscaceae</taxon>
        <taxon>Cyclotella</taxon>
    </lineage>
</organism>
<dbReference type="PROSITE" id="PS50118">
    <property type="entry name" value="HMG_BOX_2"/>
    <property type="match status" value="1"/>
</dbReference>
<dbReference type="Gene3D" id="3.40.630.30">
    <property type="match status" value="1"/>
</dbReference>
<reference evidence="6 7" key="1">
    <citation type="submission" date="2024-10" db="EMBL/GenBank/DDBJ databases">
        <title>Updated reference genomes for cyclostephanoid diatoms.</title>
        <authorList>
            <person name="Roberts W.R."/>
            <person name="Alverson A.J."/>
        </authorList>
    </citation>
    <scope>NUCLEOTIDE SEQUENCE [LARGE SCALE GENOMIC DNA]</scope>
    <source>
        <strain evidence="6 7">AJA010-31</strain>
    </source>
</reference>
<dbReference type="SUPFAM" id="SSF47095">
    <property type="entry name" value="HMG-box"/>
    <property type="match status" value="1"/>
</dbReference>
<dbReference type="CDD" id="cd00118">
    <property type="entry name" value="LysM"/>
    <property type="match status" value="1"/>
</dbReference>
<feature type="region of interest" description="Disordered" evidence="3">
    <location>
        <begin position="1063"/>
        <end position="1139"/>
    </location>
</feature>
<dbReference type="AlphaFoldDB" id="A0ABD3NYL3"/>
<evidence type="ECO:0008006" key="8">
    <source>
        <dbReference type="Google" id="ProtNLM"/>
    </source>
</evidence>
<gene>
    <name evidence="6" type="ORF">ACHAWO_010535</name>
</gene>
<feature type="compositionally biased region" description="Polar residues" evidence="3">
    <location>
        <begin position="954"/>
        <end position="963"/>
    </location>
</feature>
<accession>A0ABD3NYL3</accession>
<feature type="compositionally biased region" description="Basic and acidic residues" evidence="3">
    <location>
        <begin position="1075"/>
        <end position="1084"/>
    </location>
</feature>
<feature type="DNA-binding region" description="HMG box" evidence="2">
    <location>
        <begin position="663"/>
        <end position="731"/>
    </location>
</feature>
<dbReference type="InterPro" id="IPR009071">
    <property type="entry name" value="HMG_box_dom"/>
</dbReference>
<keyword evidence="1 2" id="KW-0238">DNA-binding</keyword>
<evidence type="ECO:0000259" key="4">
    <source>
        <dbReference type="PROSITE" id="PS50118"/>
    </source>
</evidence>
<feature type="region of interest" description="Disordered" evidence="3">
    <location>
        <begin position="862"/>
        <end position="963"/>
    </location>
</feature>
<dbReference type="PROSITE" id="PS51782">
    <property type="entry name" value="LYSM"/>
    <property type="match status" value="1"/>
</dbReference>
<dbReference type="InterPro" id="IPR018392">
    <property type="entry name" value="LysM"/>
</dbReference>
<evidence type="ECO:0000256" key="2">
    <source>
        <dbReference type="PROSITE-ProRule" id="PRU00267"/>
    </source>
</evidence>
<dbReference type="InterPro" id="IPR016181">
    <property type="entry name" value="Acyl_CoA_acyltransferase"/>
</dbReference>
<dbReference type="Gene3D" id="1.10.30.10">
    <property type="entry name" value="High mobility group box domain"/>
    <property type="match status" value="1"/>
</dbReference>
<dbReference type="PANTHER" id="PTHR48112">
    <property type="entry name" value="HIGH MOBILITY GROUP PROTEIN DSP1"/>
    <property type="match status" value="1"/>
</dbReference>
<feature type="compositionally biased region" description="Low complexity" evidence="3">
    <location>
        <begin position="908"/>
        <end position="930"/>
    </location>
</feature>
<feature type="compositionally biased region" description="Basic residues" evidence="3">
    <location>
        <begin position="1088"/>
        <end position="1101"/>
    </location>
</feature>
<feature type="domain" description="HMG box" evidence="4">
    <location>
        <begin position="663"/>
        <end position="731"/>
    </location>
</feature>
<dbReference type="CDD" id="cd22012">
    <property type="entry name" value="HMG-box_ABF2_IXR1-like_rpt2"/>
    <property type="match status" value="1"/>
</dbReference>
<evidence type="ECO:0000313" key="6">
    <source>
        <dbReference type="EMBL" id="KAL3780241.1"/>
    </source>
</evidence>
<protein>
    <recommendedName>
        <fullName evidence="8">HMG box domain-containing protein</fullName>
    </recommendedName>
</protein>
<proteinExistence type="predicted"/>
<dbReference type="InterPro" id="IPR036910">
    <property type="entry name" value="HMG_box_dom_sf"/>
</dbReference>
<dbReference type="Proteomes" id="UP001530400">
    <property type="component" value="Unassembled WGS sequence"/>
</dbReference>